<dbReference type="InterPro" id="IPR050701">
    <property type="entry name" value="Histone_Mod_Regulator"/>
</dbReference>
<dbReference type="PROSITE" id="PS50014">
    <property type="entry name" value="BROMODOMAIN_2"/>
    <property type="match status" value="1"/>
</dbReference>
<evidence type="ECO:0000256" key="8">
    <source>
        <dbReference type="PROSITE-ProRule" id="PRU00035"/>
    </source>
</evidence>
<dbReference type="PANTHER" id="PTHR13793">
    <property type="entry name" value="PHD FINGER PROTEINS"/>
    <property type="match status" value="1"/>
</dbReference>
<evidence type="ECO:0000256" key="7">
    <source>
        <dbReference type="ARBA" id="ARBA00023242"/>
    </source>
</evidence>
<name>A0A0B7NG07_9FUNG</name>
<feature type="compositionally biased region" description="Basic and acidic residues" evidence="11">
    <location>
        <begin position="1166"/>
        <end position="1187"/>
    </location>
</feature>
<dbReference type="InterPro" id="IPR036427">
    <property type="entry name" value="Bromodomain-like_sf"/>
</dbReference>
<dbReference type="Pfam" id="PF10513">
    <property type="entry name" value="EPL1"/>
    <property type="match status" value="1"/>
</dbReference>
<dbReference type="EMBL" id="LN733663">
    <property type="protein sequence ID" value="CEP17436.1"/>
    <property type="molecule type" value="Genomic_DNA"/>
</dbReference>
<dbReference type="Gene3D" id="1.20.920.10">
    <property type="entry name" value="Bromodomain-like"/>
    <property type="match status" value="1"/>
</dbReference>
<feature type="compositionally biased region" description="Basic residues" evidence="11">
    <location>
        <begin position="1"/>
        <end position="13"/>
    </location>
</feature>
<feature type="compositionally biased region" description="Acidic residues" evidence="11">
    <location>
        <begin position="1145"/>
        <end position="1165"/>
    </location>
</feature>
<dbReference type="Pfam" id="PF13831">
    <property type="entry name" value="PHD_2"/>
    <property type="match status" value="1"/>
</dbReference>
<dbReference type="SMART" id="SM00249">
    <property type="entry name" value="PHD"/>
    <property type="match status" value="2"/>
</dbReference>
<evidence type="ECO:0000256" key="3">
    <source>
        <dbReference type="ARBA" id="ARBA00022737"/>
    </source>
</evidence>
<dbReference type="SUPFAM" id="SSF63748">
    <property type="entry name" value="Tudor/PWWP/MBT"/>
    <property type="match status" value="1"/>
</dbReference>
<feature type="domain" description="PHD-type" evidence="14">
    <location>
        <begin position="391"/>
        <end position="507"/>
    </location>
</feature>
<feature type="compositionally biased region" description="Polar residues" evidence="11">
    <location>
        <begin position="518"/>
        <end position="527"/>
    </location>
</feature>
<keyword evidence="2" id="KW-0479">Metal-binding</keyword>
<dbReference type="GO" id="GO:0006357">
    <property type="term" value="P:regulation of transcription by RNA polymerase II"/>
    <property type="evidence" value="ECO:0007669"/>
    <property type="project" value="TreeGrafter"/>
</dbReference>
<dbReference type="GO" id="GO:0006325">
    <property type="term" value="P:chromatin organization"/>
    <property type="evidence" value="ECO:0007669"/>
    <property type="project" value="UniProtKB-ARBA"/>
</dbReference>
<feature type="region of interest" description="Disordered" evidence="11">
    <location>
        <begin position="1051"/>
        <end position="1090"/>
    </location>
</feature>
<dbReference type="STRING" id="35722.A0A0B7NG07"/>
<evidence type="ECO:0000256" key="4">
    <source>
        <dbReference type="ARBA" id="ARBA00022771"/>
    </source>
</evidence>
<dbReference type="InterPro" id="IPR019787">
    <property type="entry name" value="Znf_PHD-finger"/>
</dbReference>
<dbReference type="Pfam" id="PF00439">
    <property type="entry name" value="Bromodomain"/>
    <property type="match status" value="1"/>
</dbReference>
<dbReference type="PROSITE" id="PS01359">
    <property type="entry name" value="ZF_PHD_1"/>
    <property type="match status" value="1"/>
</dbReference>
<dbReference type="InterPro" id="IPR001965">
    <property type="entry name" value="Znf_PHD"/>
</dbReference>
<evidence type="ECO:0000256" key="9">
    <source>
        <dbReference type="PROSITE-ProRule" id="PRU00146"/>
    </source>
</evidence>
<feature type="compositionally biased region" description="Low complexity" evidence="11">
    <location>
        <begin position="109"/>
        <end position="126"/>
    </location>
</feature>
<feature type="domain" description="Bromo" evidence="12">
    <location>
        <begin position="747"/>
        <end position="817"/>
    </location>
</feature>
<dbReference type="InterPro" id="IPR034732">
    <property type="entry name" value="EPHD"/>
</dbReference>
<keyword evidence="3" id="KW-0677">Repeat</keyword>
<evidence type="ECO:0000256" key="5">
    <source>
        <dbReference type="ARBA" id="ARBA00022833"/>
    </source>
</evidence>
<keyword evidence="4 9" id="KW-0863">Zinc-finger</keyword>
<feature type="compositionally biased region" description="Low complexity" evidence="11">
    <location>
        <begin position="52"/>
        <end position="73"/>
    </location>
</feature>
<feature type="region of interest" description="Disordered" evidence="11">
    <location>
        <begin position="1142"/>
        <end position="1206"/>
    </location>
</feature>
<dbReference type="PRINTS" id="PR00503">
    <property type="entry name" value="BROMODOMAIN"/>
</dbReference>
<dbReference type="InterPro" id="IPR001487">
    <property type="entry name" value="Bromodomain"/>
</dbReference>
<dbReference type="CDD" id="cd04369">
    <property type="entry name" value="Bromodomain"/>
    <property type="match status" value="1"/>
</dbReference>
<evidence type="ECO:0000256" key="6">
    <source>
        <dbReference type="ARBA" id="ARBA00023117"/>
    </source>
</evidence>
<evidence type="ECO:0000259" key="12">
    <source>
        <dbReference type="PROSITE" id="PS50014"/>
    </source>
</evidence>
<accession>A0A0B7NG07</accession>
<feature type="compositionally biased region" description="Basic and acidic residues" evidence="11">
    <location>
        <begin position="1051"/>
        <end position="1065"/>
    </location>
</feature>
<keyword evidence="16" id="KW-1185">Reference proteome</keyword>
<feature type="coiled-coil region" evidence="10">
    <location>
        <begin position="885"/>
        <end position="912"/>
    </location>
</feature>
<sequence length="1345" mass="152344">MSGVRNRRGRPRRNNVTALKQQHSNEKTLTSDTAFDLDASEPLTIVQLAKQSSSMTLSTSLPPQLPLSSSSSLADAADKELPATVKAEAAERDSTQYSLKYDAINAPLSSSESAATTADALESSELSSEDDDAVNTATSSALLPSPPAPLLAGRKAVNTSQGVDLDQLPKVQFVKGSTQDDFFHDDDEEEEEEEKIYQQEQLAQEEQLLIQHYQTRQQQQQQHLLLQQQQQSPQPQQQPINSKDILHYSRSYQRPENHYVHYNEPSDVELYDAVEYDMDEQDQCWLKLYNKERRKDILGDISPYLFECIMDKLEKEWFNLIKDAPKPEPEQELLPEDSACVVCDDTEVENSNAIVFCDGCNVAVHQDCYGIPYIPEGQWLCRKCMISPEFPVSCLFCPNEGGAFKQTNTNQWGHLLCAIWIPEVGVSNTIYMEPIDQIENIPKSRWKLTCSLCRKKQGACIQCDNKHCFSAFHVTCAKAANLCMNMNSQSSQQLEGVILKAYCERHTPKEYCAERKTAGSSNSSHATVGNRNNNNSVSSGSNSSSEDDDEGFSRGGTRGRGRGRGGRGRGTSTSRGRGRGRGRPSKSVLTEQQQQHIDEANNKVARAHQHHYSTGAPIAPDIILAKIDNLPCVRLSGIRKRPQAVTAIAHYWSLKRESRRGAPLLKRLHLEPWTAYSKYKGDEDEYLIRKAVITQLRADLEKIRMLSEQVQKRERLKLEQVKKQKAYLEMIFFPLEYVIRPVLNQFMEIDRKKLFLNHVTVDEAADYCSVIAQPMCFAEIYQKLANHSYATLDHFKSDVELIWKNSMDYNTADTSFYKVASKLKAASQKLFEGAEAKMNYFGVLQDEMLQEPIDESIFSYDMSLEQQVVVQVEEHRPAKVDSEAEHQLRLEKERLKAEKQQEHRKAVQARVQGRAKARALREENKRKGILPAVNGAQEKSKSNILKKLRARSHPQALKDNADTTMDVVETTQGSSIKTSSFSPPMLEEQPVRHTAEQVNDLKVEEQQWVTSPANSFISNVSSSVSAATAASNKIVDLPPENLLIEAEAKEEIKSVSSPKGKEKEQSIIPATPGKRPYPSSNRITPRLTRSNGLKASIEELTKRRKISHEARVLFASYNGVSHLDRPVEVYKENRKIHAPVGWVYVDDDDDEDDDDGEDEEEEVGGDNDKDDGMDLDEQDNREKHKQEDEPESTAKPARQGRNDIPVPQFNRGEIVWARVNRYPSHPAKFLNYSDEEAGPKLVASRRYNGDILVEFLKVPEMHRFGWVGRRTICEIGDAQTDRQRLSETLHKKMKRKEYIQEAKEGYRCAGSILGLDPEPLLSEVFDRPPPEKKRKKQPHTNKKRR</sequence>
<feature type="compositionally biased region" description="Polar residues" evidence="11">
    <location>
        <begin position="16"/>
        <end position="33"/>
    </location>
</feature>
<comment type="subcellular location">
    <subcellularLocation>
        <location evidence="1">Nucleus</location>
    </subcellularLocation>
</comment>
<gene>
    <name evidence="15" type="primary">PARPA_11732.1 scaffold 44482</name>
</gene>
<dbReference type="PANTHER" id="PTHR13793:SF107">
    <property type="entry name" value="BROMODOMAIN-CONTAINING PROTEIN HOMOLOG"/>
    <property type="match status" value="1"/>
</dbReference>
<dbReference type="SUPFAM" id="SSF47370">
    <property type="entry name" value="Bromodomain"/>
    <property type="match status" value="1"/>
</dbReference>
<dbReference type="FunFam" id="3.30.40.10:FF:000007">
    <property type="entry name" value="Bromodomain containing 1, isoform CRA_b"/>
    <property type="match status" value="1"/>
</dbReference>
<evidence type="ECO:0000256" key="2">
    <source>
        <dbReference type="ARBA" id="ARBA00022723"/>
    </source>
</evidence>
<reference evidence="15 16" key="1">
    <citation type="submission" date="2014-09" db="EMBL/GenBank/DDBJ databases">
        <authorList>
            <person name="Ellenberger Sabrina"/>
        </authorList>
    </citation>
    <scope>NUCLEOTIDE SEQUENCE [LARGE SCALE GENOMIC DNA]</scope>
    <source>
        <strain evidence="15 16">CBS 412.66</strain>
    </source>
</reference>
<dbReference type="SUPFAM" id="SSF57903">
    <property type="entry name" value="FYVE/PHD zinc finger"/>
    <property type="match status" value="1"/>
</dbReference>
<proteinExistence type="predicted"/>
<feature type="region of interest" description="Disordered" evidence="11">
    <location>
        <begin position="1320"/>
        <end position="1345"/>
    </location>
</feature>
<dbReference type="SMART" id="SM00297">
    <property type="entry name" value="BROMO"/>
    <property type="match status" value="1"/>
</dbReference>
<evidence type="ECO:0000313" key="15">
    <source>
        <dbReference type="EMBL" id="CEP17436.1"/>
    </source>
</evidence>
<feature type="region of interest" description="Disordered" evidence="11">
    <location>
        <begin position="52"/>
        <end position="76"/>
    </location>
</feature>
<dbReference type="InterPro" id="IPR011011">
    <property type="entry name" value="Znf_FYVE_PHD"/>
</dbReference>
<dbReference type="InterPro" id="IPR019542">
    <property type="entry name" value="Enhancer_polycomb-like_N"/>
</dbReference>
<dbReference type="Gene3D" id="3.30.40.10">
    <property type="entry name" value="Zinc/RING finger domain, C3HC4 (zinc finger)"/>
    <property type="match status" value="2"/>
</dbReference>
<dbReference type="CDD" id="cd15492">
    <property type="entry name" value="PHD_BRPF_JADE_like"/>
    <property type="match status" value="1"/>
</dbReference>
<protein>
    <recommendedName>
        <fullName evidence="17">Peregrin</fullName>
    </recommendedName>
</protein>
<feature type="compositionally biased region" description="Basic residues" evidence="11">
    <location>
        <begin position="1332"/>
        <end position="1345"/>
    </location>
</feature>
<dbReference type="FunFam" id="3.30.40.10:FF:000008">
    <property type="entry name" value="Bromodomain containing 1, isoform CRA_a"/>
    <property type="match status" value="1"/>
</dbReference>
<keyword evidence="7" id="KW-0539">Nucleus</keyword>
<evidence type="ECO:0000256" key="1">
    <source>
        <dbReference type="ARBA" id="ARBA00004123"/>
    </source>
</evidence>
<feature type="region of interest" description="Disordered" evidence="11">
    <location>
        <begin position="1"/>
        <end position="33"/>
    </location>
</feature>
<evidence type="ECO:0000313" key="16">
    <source>
        <dbReference type="Proteomes" id="UP000054107"/>
    </source>
</evidence>
<dbReference type="GO" id="GO:0005634">
    <property type="term" value="C:nucleus"/>
    <property type="evidence" value="ECO:0007669"/>
    <property type="project" value="UniProtKB-SubCell"/>
</dbReference>
<evidence type="ECO:0000256" key="11">
    <source>
        <dbReference type="SAM" id="MobiDB-lite"/>
    </source>
</evidence>
<keyword evidence="6 8" id="KW-0103">Bromodomain</keyword>
<dbReference type="PROSITE" id="PS51805">
    <property type="entry name" value="EPHD"/>
    <property type="match status" value="1"/>
</dbReference>
<feature type="region of interest" description="Disordered" evidence="11">
    <location>
        <begin position="514"/>
        <end position="595"/>
    </location>
</feature>
<dbReference type="OrthoDB" id="20839at2759"/>
<keyword evidence="10" id="KW-0175">Coiled coil</keyword>
<organism evidence="15 16">
    <name type="scientific">Parasitella parasitica</name>
    <dbReference type="NCBI Taxonomy" id="35722"/>
    <lineage>
        <taxon>Eukaryota</taxon>
        <taxon>Fungi</taxon>
        <taxon>Fungi incertae sedis</taxon>
        <taxon>Mucoromycota</taxon>
        <taxon>Mucoromycotina</taxon>
        <taxon>Mucoromycetes</taxon>
        <taxon>Mucorales</taxon>
        <taxon>Mucorineae</taxon>
        <taxon>Mucoraceae</taxon>
        <taxon>Parasitella</taxon>
    </lineage>
</organism>
<feature type="compositionally biased region" description="Basic residues" evidence="11">
    <location>
        <begin position="557"/>
        <end position="567"/>
    </location>
</feature>
<dbReference type="Proteomes" id="UP000054107">
    <property type="component" value="Unassembled WGS sequence"/>
</dbReference>
<feature type="domain" description="PHD-type" evidence="13">
    <location>
        <begin position="337"/>
        <end position="387"/>
    </location>
</feature>
<dbReference type="Gene3D" id="2.30.30.140">
    <property type="match status" value="1"/>
</dbReference>
<evidence type="ECO:0000259" key="13">
    <source>
        <dbReference type="PROSITE" id="PS50016"/>
    </source>
</evidence>
<feature type="region of interest" description="Disordered" evidence="11">
    <location>
        <begin position="109"/>
        <end position="152"/>
    </location>
</feature>
<dbReference type="InterPro" id="IPR013083">
    <property type="entry name" value="Znf_RING/FYVE/PHD"/>
</dbReference>
<feature type="compositionally biased region" description="Low complexity" evidence="11">
    <location>
        <begin position="528"/>
        <end position="544"/>
    </location>
</feature>
<dbReference type="PROSITE" id="PS50016">
    <property type="entry name" value="ZF_PHD_2"/>
    <property type="match status" value="1"/>
</dbReference>
<evidence type="ECO:0000259" key="14">
    <source>
        <dbReference type="PROSITE" id="PS51805"/>
    </source>
</evidence>
<dbReference type="GO" id="GO:0008270">
    <property type="term" value="F:zinc ion binding"/>
    <property type="evidence" value="ECO:0007669"/>
    <property type="project" value="UniProtKB-KW"/>
</dbReference>
<dbReference type="Pfam" id="PF13832">
    <property type="entry name" value="zf-HC5HC2H_2"/>
    <property type="match status" value="1"/>
</dbReference>
<evidence type="ECO:0008006" key="17">
    <source>
        <dbReference type="Google" id="ProtNLM"/>
    </source>
</evidence>
<evidence type="ECO:0000256" key="10">
    <source>
        <dbReference type="SAM" id="Coils"/>
    </source>
</evidence>
<keyword evidence="5" id="KW-0862">Zinc</keyword>
<dbReference type="InterPro" id="IPR019786">
    <property type="entry name" value="Zinc_finger_PHD-type_CS"/>
</dbReference>
<feature type="compositionally biased region" description="Polar residues" evidence="11">
    <location>
        <begin position="1078"/>
        <end position="1090"/>
    </location>
</feature>